<dbReference type="PANTHER" id="PTHR43877:SF2">
    <property type="entry name" value="AMINOALKYLPHOSPHONATE N-ACETYLTRANSFERASE-RELATED"/>
    <property type="match status" value="1"/>
</dbReference>
<dbReference type="SUPFAM" id="SSF55729">
    <property type="entry name" value="Acyl-CoA N-acyltransferases (Nat)"/>
    <property type="match status" value="1"/>
</dbReference>
<dbReference type="Pfam" id="PF00583">
    <property type="entry name" value="Acetyltransf_1"/>
    <property type="match status" value="1"/>
</dbReference>
<dbReference type="InterPro" id="IPR050832">
    <property type="entry name" value="Bact_Acetyltransf"/>
</dbReference>
<reference evidence="3" key="1">
    <citation type="submission" date="2019-07" db="EMBL/GenBank/DDBJ databases">
        <title>Genomic Encyclopedia of Type Strains, Phase IV (KMG-IV): sequencing the most valuable type-strain genomes for metagenomic binning, comparative biology and taxonomic classification.</title>
        <authorList>
            <person name="Goeker M."/>
        </authorList>
    </citation>
    <scope>NUCLEOTIDE SEQUENCE</scope>
    <source>
        <strain evidence="3">DSM 44596</strain>
    </source>
</reference>
<dbReference type="EMBL" id="VNIQ01000001">
    <property type="protein sequence ID" value="TYQ07836.1"/>
    <property type="molecule type" value="Genomic_DNA"/>
</dbReference>
<keyword evidence="3" id="KW-0689">Ribosomal protein</keyword>
<evidence type="ECO:0000313" key="3">
    <source>
        <dbReference type="EMBL" id="TYQ07836.1"/>
    </source>
</evidence>
<dbReference type="GO" id="GO:0016747">
    <property type="term" value="F:acyltransferase activity, transferring groups other than amino-acyl groups"/>
    <property type="evidence" value="ECO:0007669"/>
    <property type="project" value="InterPro"/>
</dbReference>
<sequence length="177" mass="19460">MSVEIAGIGGVEVRSVSQNDPLAAPLIAELALEYSSRYGGTRDEIFEDLTTYPAEEFAPPHGALLVLTLGDQAIAGGAFRQFDSTTAELKRIWTSASFRQRGLGKIVVRELESEIAARGYRRVYLTTGPRQPEAVALYLSCGYAPLYDTALSPLEVGIHPFEKKLQVRHDYDRRVSA</sequence>
<keyword evidence="2" id="KW-0012">Acyltransferase</keyword>
<name>A0A652YVY2_NOCGL</name>
<comment type="caution">
    <text evidence="3">The sequence shown here is derived from an EMBL/GenBank/DDBJ whole genome shotgun (WGS) entry which is preliminary data.</text>
</comment>
<organism evidence="3">
    <name type="scientific">Nocardia globerula</name>
    <dbReference type="NCBI Taxonomy" id="1818"/>
    <lineage>
        <taxon>Bacteria</taxon>
        <taxon>Bacillati</taxon>
        <taxon>Actinomycetota</taxon>
        <taxon>Actinomycetes</taxon>
        <taxon>Mycobacteriales</taxon>
        <taxon>Nocardiaceae</taxon>
        <taxon>Nocardia</taxon>
    </lineage>
</organism>
<dbReference type="GO" id="GO:0005840">
    <property type="term" value="C:ribosome"/>
    <property type="evidence" value="ECO:0007669"/>
    <property type="project" value="UniProtKB-KW"/>
</dbReference>
<dbReference type="InterPro" id="IPR016181">
    <property type="entry name" value="Acyl_CoA_acyltransferase"/>
</dbReference>
<keyword evidence="1" id="KW-0808">Transferase</keyword>
<dbReference type="PANTHER" id="PTHR43877">
    <property type="entry name" value="AMINOALKYLPHOSPHONATE N-ACETYLTRANSFERASE-RELATED-RELATED"/>
    <property type="match status" value="1"/>
</dbReference>
<dbReference type="Gene3D" id="3.40.630.30">
    <property type="match status" value="1"/>
</dbReference>
<protein>
    <submittedName>
        <fullName evidence="3">Ribosomal protein S18 acetylase RimI-like enzyme</fullName>
    </submittedName>
</protein>
<evidence type="ECO:0000256" key="2">
    <source>
        <dbReference type="ARBA" id="ARBA00023315"/>
    </source>
</evidence>
<evidence type="ECO:0000256" key="1">
    <source>
        <dbReference type="ARBA" id="ARBA00022679"/>
    </source>
</evidence>
<dbReference type="AlphaFoldDB" id="A0A652YVY2"/>
<dbReference type="InterPro" id="IPR000182">
    <property type="entry name" value="GNAT_dom"/>
</dbReference>
<dbReference type="CDD" id="cd04301">
    <property type="entry name" value="NAT_SF"/>
    <property type="match status" value="1"/>
</dbReference>
<proteinExistence type="predicted"/>
<accession>A0A652YVY2</accession>
<gene>
    <name evidence="3" type="ORF">FNL38_101201</name>
</gene>
<keyword evidence="3" id="KW-0687">Ribonucleoprotein</keyword>
<dbReference type="PROSITE" id="PS51186">
    <property type="entry name" value="GNAT"/>
    <property type="match status" value="1"/>
</dbReference>